<dbReference type="PANTHER" id="PTHR13528:SF2">
    <property type="entry name" value="LARGE RIBOSOMAL SUBUNIT PROTEIN BL28M"/>
    <property type="match status" value="1"/>
</dbReference>
<evidence type="ECO:0000256" key="1">
    <source>
        <dbReference type="ARBA" id="ARBA00008760"/>
    </source>
</evidence>
<dbReference type="AlphaFoldDB" id="A0A0D3KCG0"/>
<comment type="similarity">
    <text evidence="1">Belongs to the bacterial ribosomal protein bL28 family.</text>
</comment>
<evidence type="ECO:0000313" key="5">
    <source>
        <dbReference type="Proteomes" id="UP000013827"/>
    </source>
</evidence>
<evidence type="ECO:0000256" key="2">
    <source>
        <dbReference type="ARBA" id="ARBA00022980"/>
    </source>
</evidence>
<proteinExistence type="inferred from homology"/>
<dbReference type="RefSeq" id="XP_005785874.1">
    <property type="nucleotide sequence ID" value="XM_005785817.1"/>
</dbReference>
<dbReference type="Gene3D" id="2.30.170.40">
    <property type="entry name" value="Ribosomal protein L28/L24"/>
    <property type="match status" value="1"/>
</dbReference>
<dbReference type="PANTHER" id="PTHR13528">
    <property type="entry name" value="39S RIBOSOMAL PROTEIN L28, MITOCHONDRIAL"/>
    <property type="match status" value="1"/>
</dbReference>
<dbReference type="SUPFAM" id="SSF143800">
    <property type="entry name" value="L28p-like"/>
    <property type="match status" value="1"/>
</dbReference>
<dbReference type="GO" id="GO:0003735">
    <property type="term" value="F:structural constituent of ribosome"/>
    <property type="evidence" value="ECO:0007669"/>
    <property type="project" value="InterPro"/>
</dbReference>
<name>A0A0D3KCG0_EMIH1</name>
<evidence type="ECO:0000313" key="4">
    <source>
        <dbReference type="EnsemblProtists" id="EOD33445"/>
    </source>
</evidence>
<dbReference type="Pfam" id="PF00830">
    <property type="entry name" value="Ribosomal_L28"/>
    <property type="match status" value="1"/>
</dbReference>
<reference evidence="5" key="1">
    <citation type="journal article" date="2013" name="Nature">
        <title>Pan genome of the phytoplankton Emiliania underpins its global distribution.</title>
        <authorList>
            <person name="Read B.A."/>
            <person name="Kegel J."/>
            <person name="Klute M.J."/>
            <person name="Kuo A."/>
            <person name="Lefebvre S.C."/>
            <person name="Maumus F."/>
            <person name="Mayer C."/>
            <person name="Miller J."/>
            <person name="Monier A."/>
            <person name="Salamov A."/>
            <person name="Young J."/>
            <person name="Aguilar M."/>
            <person name="Claverie J.M."/>
            <person name="Frickenhaus S."/>
            <person name="Gonzalez K."/>
            <person name="Herman E.K."/>
            <person name="Lin Y.C."/>
            <person name="Napier J."/>
            <person name="Ogata H."/>
            <person name="Sarno A.F."/>
            <person name="Shmutz J."/>
            <person name="Schroeder D."/>
            <person name="de Vargas C."/>
            <person name="Verret F."/>
            <person name="von Dassow P."/>
            <person name="Valentin K."/>
            <person name="Van de Peer Y."/>
            <person name="Wheeler G."/>
            <person name="Dacks J.B."/>
            <person name="Delwiche C.F."/>
            <person name="Dyhrman S.T."/>
            <person name="Glockner G."/>
            <person name="John U."/>
            <person name="Richards T."/>
            <person name="Worden A.Z."/>
            <person name="Zhang X."/>
            <person name="Grigoriev I.V."/>
            <person name="Allen A.E."/>
            <person name="Bidle K."/>
            <person name="Borodovsky M."/>
            <person name="Bowler C."/>
            <person name="Brownlee C."/>
            <person name="Cock J.M."/>
            <person name="Elias M."/>
            <person name="Gladyshev V.N."/>
            <person name="Groth M."/>
            <person name="Guda C."/>
            <person name="Hadaegh A."/>
            <person name="Iglesias-Rodriguez M.D."/>
            <person name="Jenkins J."/>
            <person name="Jones B.M."/>
            <person name="Lawson T."/>
            <person name="Leese F."/>
            <person name="Lindquist E."/>
            <person name="Lobanov A."/>
            <person name="Lomsadze A."/>
            <person name="Malik S.B."/>
            <person name="Marsh M.E."/>
            <person name="Mackinder L."/>
            <person name="Mock T."/>
            <person name="Mueller-Roeber B."/>
            <person name="Pagarete A."/>
            <person name="Parker M."/>
            <person name="Probert I."/>
            <person name="Quesneville H."/>
            <person name="Raines C."/>
            <person name="Rensing S.A."/>
            <person name="Riano-Pachon D.M."/>
            <person name="Richier S."/>
            <person name="Rokitta S."/>
            <person name="Shiraiwa Y."/>
            <person name="Soanes D.M."/>
            <person name="van der Giezen M."/>
            <person name="Wahlund T.M."/>
            <person name="Williams B."/>
            <person name="Wilson W."/>
            <person name="Wolfe G."/>
            <person name="Wurch L.L."/>
        </authorList>
    </citation>
    <scope>NUCLEOTIDE SEQUENCE</scope>
</reference>
<organism evidence="4 5">
    <name type="scientific">Emiliania huxleyi (strain CCMP1516)</name>
    <dbReference type="NCBI Taxonomy" id="280463"/>
    <lineage>
        <taxon>Eukaryota</taxon>
        <taxon>Haptista</taxon>
        <taxon>Haptophyta</taxon>
        <taxon>Prymnesiophyceae</taxon>
        <taxon>Isochrysidales</taxon>
        <taxon>Noelaerhabdaceae</taxon>
        <taxon>Emiliania</taxon>
    </lineage>
</organism>
<keyword evidence="5" id="KW-1185">Reference proteome</keyword>
<dbReference type="EnsemblProtists" id="EOD33445">
    <property type="protein sequence ID" value="EOD33445"/>
    <property type="gene ID" value="EMIHUDRAFT_229818"/>
</dbReference>
<reference evidence="4" key="2">
    <citation type="submission" date="2024-10" db="UniProtKB">
        <authorList>
            <consortium name="EnsemblProtists"/>
        </authorList>
    </citation>
    <scope>IDENTIFICATION</scope>
</reference>
<evidence type="ECO:0000256" key="3">
    <source>
        <dbReference type="ARBA" id="ARBA00023274"/>
    </source>
</evidence>
<dbReference type="InterPro" id="IPR037147">
    <property type="entry name" value="Ribosomal_bL28_sf"/>
</dbReference>
<dbReference type="Proteomes" id="UP000013827">
    <property type="component" value="Unassembled WGS sequence"/>
</dbReference>
<dbReference type="PaxDb" id="2903-EOD33445"/>
<dbReference type="HOGENOM" id="CLU_1780952_0_0_1"/>
<dbReference type="GO" id="GO:0005762">
    <property type="term" value="C:mitochondrial large ribosomal subunit"/>
    <property type="evidence" value="ECO:0007669"/>
    <property type="project" value="TreeGrafter"/>
</dbReference>
<sequence>MLSALARTLRLPMQPPAPVRLMAKRAAQAPKPRDSAKVANLFKRGARGLFGGKMIQFGNIISFSNKKSRRTWKPNVQSKRFWSETYNRFLHFRAAIQMSKNLRRIHASRAENLEPAETNAQGVLSYRPLDAVRECGPVGGPQGNRESHSI</sequence>
<dbReference type="InterPro" id="IPR026569">
    <property type="entry name" value="Ribosomal_bL28"/>
</dbReference>
<keyword evidence="3" id="KW-0687">Ribonucleoprotein</keyword>
<dbReference type="KEGG" id="ehx:EMIHUDRAFT_229818"/>
<dbReference type="eggNOG" id="KOG3278">
    <property type="taxonomic scope" value="Eukaryota"/>
</dbReference>
<keyword evidence="2" id="KW-0689">Ribosomal protein</keyword>
<dbReference type="STRING" id="2903.R1F3I8"/>
<dbReference type="InterPro" id="IPR034704">
    <property type="entry name" value="Ribosomal_bL28/bL31-like_sf"/>
</dbReference>
<protein>
    <recommendedName>
        <fullName evidence="6">50S ribosomal protein L24</fullName>
    </recommendedName>
</protein>
<accession>A0A0D3KCG0</accession>
<evidence type="ECO:0008006" key="6">
    <source>
        <dbReference type="Google" id="ProtNLM"/>
    </source>
</evidence>
<dbReference type="GeneID" id="17278715"/>